<feature type="domain" description="Large ribosomal subunit protein uL2 C-terminal" evidence="10">
    <location>
        <begin position="1"/>
        <end position="123"/>
    </location>
</feature>
<evidence type="ECO:0000259" key="10">
    <source>
        <dbReference type="SMART" id="SM01382"/>
    </source>
</evidence>
<dbReference type="GO" id="GO:0002181">
    <property type="term" value="P:cytoplasmic translation"/>
    <property type="evidence" value="ECO:0007669"/>
    <property type="project" value="TreeGrafter"/>
</dbReference>
<dbReference type="GO" id="GO:0003723">
    <property type="term" value="F:RNA binding"/>
    <property type="evidence" value="ECO:0007669"/>
    <property type="project" value="InterPro"/>
</dbReference>
<dbReference type="SUPFAM" id="SSF54570">
    <property type="entry name" value="Ribosomal protein S19"/>
    <property type="match status" value="1"/>
</dbReference>
<dbReference type="SMART" id="SM01382">
    <property type="entry name" value="Ribosomal_L2_C"/>
    <property type="match status" value="1"/>
</dbReference>
<dbReference type="InterPro" id="IPR005880">
    <property type="entry name" value="Ribosomal_uL2_bac/org-type"/>
</dbReference>
<dbReference type="InterPro" id="IPR014726">
    <property type="entry name" value="Ribosomal_uL2_dom3"/>
</dbReference>
<dbReference type="Pfam" id="PF03947">
    <property type="entry name" value="Ribosomal_L2_C"/>
    <property type="match status" value="1"/>
</dbReference>
<dbReference type="InterPro" id="IPR022669">
    <property type="entry name" value="Ribosomal_uL2_C"/>
</dbReference>
<dbReference type="InterPro" id="IPR002171">
    <property type="entry name" value="Ribosomal_uL2"/>
</dbReference>
<dbReference type="AlphaFoldDB" id="A0A2C9KTG1"/>
<dbReference type="PANTHER" id="PTHR13691">
    <property type="entry name" value="RIBOSOMAL PROTEIN L2"/>
    <property type="match status" value="1"/>
</dbReference>
<dbReference type="Proteomes" id="UP000076420">
    <property type="component" value="Unassembled WGS sequence"/>
</dbReference>
<keyword evidence="3 8" id="KW-0689">Ribosomal protein</keyword>
<evidence type="ECO:0000313" key="11">
    <source>
        <dbReference type="EnsemblMetazoa" id="BGLB023346-PA"/>
    </source>
</evidence>
<dbReference type="PRINTS" id="PR00975">
    <property type="entry name" value="RIBOSOMALS19"/>
</dbReference>
<reference evidence="11" key="1">
    <citation type="submission" date="2020-05" db="UniProtKB">
        <authorList>
            <consortium name="EnsemblMetazoa"/>
        </authorList>
    </citation>
    <scope>IDENTIFICATION</scope>
    <source>
        <strain evidence="11">BB02</strain>
    </source>
</reference>
<feature type="region of interest" description="Disordered" evidence="9">
    <location>
        <begin position="94"/>
        <end position="117"/>
    </location>
</feature>
<accession>A0A2C9KTG1</accession>
<dbReference type="SUPFAM" id="SSF50104">
    <property type="entry name" value="Translation proteins SH3-like domain"/>
    <property type="match status" value="1"/>
</dbReference>
<dbReference type="EnsemblMetazoa" id="BGLB023346-RA">
    <property type="protein sequence ID" value="BGLB023346-PA"/>
    <property type="gene ID" value="BGLB023346"/>
</dbReference>
<proteinExistence type="inferred from homology"/>
<dbReference type="InterPro" id="IPR022671">
    <property type="entry name" value="Ribosomal_uL2_CS"/>
</dbReference>
<dbReference type="GO" id="GO:0015934">
    <property type="term" value="C:large ribosomal subunit"/>
    <property type="evidence" value="ECO:0007669"/>
    <property type="project" value="InterPro"/>
</dbReference>
<protein>
    <recommendedName>
        <fullName evidence="5">Large ribosomal subunit protein uL2</fullName>
    </recommendedName>
    <alternativeName>
        <fullName evidence="7">40S ribosomal protein S15</fullName>
    </alternativeName>
    <alternativeName>
        <fullName evidence="6">60S ribosomal protein L8</fullName>
    </alternativeName>
</protein>
<sequence length="160" mass="17182">MPLKNIPTGFNVHSIELKPRAGSQIVRSAGGYATILGKNGNKVLVRLRSGESMYLDGDCYATIGIVSNLDQRNVSLGKSGRARLMGRRPKVRGVAMNPIDHPHGGGEGKTGTGGPPKSPWVHNGKKHIPVSVSQDMVGHKFGEFAPTRTYYGHAADKKKK</sequence>
<dbReference type="InterPro" id="IPR014722">
    <property type="entry name" value="Rib_uL2_dom2"/>
</dbReference>
<dbReference type="InterPro" id="IPR023575">
    <property type="entry name" value="Ribosomal_uS19_SF"/>
</dbReference>
<evidence type="ECO:0000256" key="4">
    <source>
        <dbReference type="ARBA" id="ARBA00023274"/>
    </source>
</evidence>
<dbReference type="InterPro" id="IPR020934">
    <property type="entry name" value="Ribosomal_uS19_CS"/>
</dbReference>
<dbReference type="PROSITE" id="PS00323">
    <property type="entry name" value="RIBOSOMAL_S19"/>
    <property type="match status" value="1"/>
</dbReference>
<evidence type="ECO:0000256" key="8">
    <source>
        <dbReference type="RuleBase" id="RU003485"/>
    </source>
</evidence>
<organism evidence="11 12">
    <name type="scientific">Biomphalaria glabrata</name>
    <name type="common">Bloodfluke planorb</name>
    <name type="synonym">Freshwater snail</name>
    <dbReference type="NCBI Taxonomy" id="6526"/>
    <lineage>
        <taxon>Eukaryota</taxon>
        <taxon>Metazoa</taxon>
        <taxon>Spiralia</taxon>
        <taxon>Lophotrochozoa</taxon>
        <taxon>Mollusca</taxon>
        <taxon>Gastropoda</taxon>
        <taxon>Heterobranchia</taxon>
        <taxon>Euthyneura</taxon>
        <taxon>Panpulmonata</taxon>
        <taxon>Hygrophila</taxon>
        <taxon>Lymnaeoidea</taxon>
        <taxon>Planorbidae</taxon>
        <taxon>Biomphalaria</taxon>
    </lineage>
</organism>
<evidence type="ECO:0000256" key="3">
    <source>
        <dbReference type="ARBA" id="ARBA00022980"/>
    </source>
</evidence>
<dbReference type="GO" id="GO:0016740">
    <property type="term" value="F:transferase activity"/>
    <property type="evidence" value="ECO:0007669"/>
    <property type="project" value="InterPro"/>
</dbReference>
<dbReference type="Gene3D" id="4.10.950.10">
    <property type="entry name" value="Ribosomal protein L2, domain 3"/>
    <property type="match status" value="1"/>
</dbReference>
<dbReference type="Gene3D" id="2.30.30.30">
    <property type="match status" value="1"/>
</dbReference>
<evidence type="ECO:0000256" key="5">
    <source>
        <dbReference type="ARBA" id="ARBA00035242"/>
    </source>
</evidence>
<dbReference type="STRING" id="6526.A0A2C9KTG1"/>
<comment type="similarity">
    <text evidence="1">Belongs to the universal ribosomal protein uL2 family.</text>
</comment>
<dbReference type="GO" id="GO:0003735">
    <property type="term" value="F:structural constituent of ribosome"/>
    <property type="evidence" value="ECO:0007669"/>
    <property type="project" value="InterPro"/>
</dbReference>
<name>A0A2C9KTG1_BIOGL</name>
<evidence type="ECO:0000256" key="2">
    <source>
        <dbReference type="ARBA" id="ARBA00007345"/>
    </source>
</evidence>
<evidence type="ECO:0000313" key="12">
    <source>
        <dbReference type="Proteomes" id="UP000076420"/>
    </source>
</evidence>
<evidence type="ECO:0000256" key="1">
    <source>
        <dbReference type="ARBA" id="ARBA00005636"/>
    </source>
</evidence>
<dbReference type="NCBIfam" id="TIGR01171">
    <property type="entry name" value="rplB_bact"/>
    <property type="match status" value="1"/>
</dbReference>
<dbReference type="InterPro" id="IPR002222">
    <property type="entry name" value="Ribosomal_uS19"/>
</dbReference>
<dbReference type="PANTHER" id="PTHR13691:SF5">
    <property type="entry name" value="LARGE RIBOSOMAL SUBUNIT PROTEIN UL2M"/>
    <property type="match status" value="1"/>
</dbReference>
<keyword evidence="4 8" id="KW-0687">Ribonucleoprotein</keyword>
<dbReference type="VEuPathDB" id="VectorBase:BGLB023346"/>
<dbReference type="Pfam" id="PF00203">
    <property type="entry name" value="Ribosomal_S19"/>
    <property type="match status" value="1"/>
</dbReference>
<gene>
    <name evidence="11" type="primary">106064929</name>
</gene>
<evidence type="ECO:0000256" key="6">
    <source>
        <dbReference type="ARBA" id="ARBA00035350"/>
    </source>
</evidence>
<comment type="similarity">
    <text evidence="2 8">Belongs to the universal ribosomal protein uS19 family.</text>
</comment>
<evidence type="ECO:0000256" key="7">
    <source>
        <dbReference type="ARBA" id="ARBA00035469"/>
    </source>
</evidence>
<dbReference type="PROSITE" id="PS00467">
    <property type="entry name" value="RIBOSOMAL_L2"/>
    <property type="match status" value="1"/>
</dbReference>
<evidence type="ECO:0000256" key="9">
    <source>
        <dbReference type="SAM" id="MobiDB-lite"/>
    </source>
</evidence>
<dbReference type="InterPro" id="IPR008991">
    <property type="entry name" value="Translation_prot_SH3-like_sf"/>
</dbReference>